<feature type="compositionally biased region" description="Polar residues" evidence="1">
    <location>
        <begin position="38"/>
        <end position="52"/>
    </location>
</feature>
<protein>
    <submittedName>
        <fullName evidence="3">Uncharacterized protein</fullName>
    </submittedName>
</protein>
<name>A0A1H8AUW3_STRJI</name>
<evidence type="ECO:0000256" key="2">
    <source>
        <dbReference type="SAM" id="SignalP"/>
    </source>
</evidence>
<keyword evidence="2" id="KW-0732">Signal</keyword>
<organism evidence="3 4">
    <name type="scientific">Streptacidiphilus jiangxiensis</name>
    <dbReference type="NCBI Taxonomy" id="235985"/>
    <lineage>
        <taxon>Bacteria</taxon>
        <taxon>Bacillati</taxon>
        <taxon>Actinomycetota</taxon>
        <taxon>Actinomycetes</taxon>
        <taxon>Kitasatosporales</taxon>
        <taxon>Streptomycetaceae</taxon>
        <taxon>Streptacidiphilus</taxon>
    </lineage>
</organism>
<feature type="region of interest" description="Disordered" evidence="1">
    <location>
        <begin position="37"/>
        <end position="67"/>
    </location>
</feature>
<proteinExistence type="predicted"/>
<evidence type="ECO:0000256" key="1">
    <source>
        <dbReference type="SAM" id="MobiDB-lite"/>
    </source>
</evidence>
<dbReference type="Proteomes" id="UP000183015">
    <property type="component" value="Unassembled WGS sequence"/>
</dbReference>
<dbReference type="EMBL" id="FOAZ01000050">
    <property type="protein sequence ID" value="SEM73734.1"/>
    <property type="molecule type" value="Genomic_DNA"/>
</dbReference>
<gene>
    <name evidence="3" type="ORF">SAMN05414137_1503</name>
</gene>
<accession>A0A1H8AUW3</accession>
<evidence type="ECO:0000313" key="4">
    <source>
        <dbReference type="Proteomes" id="UP000183015"/>
    </source>
</evidence>
<sequence>MKRVLARPITALALLGVAAAVAGAGWVHSPDGADRFQTLPSSSPAVTSNAASTDGGWQPDWNDAVAA</sequence>
<keyword evidence="4" id="KW-1185">Reference proteome</keyword>
<evidence type="ECO:0000313" key="3">
    <source>
        <dbReference type="EMBL" id="SEM73734.1"/>
    </source>
</evidence>
<reference evidence="4" key="1">
    <citation type="submission" date="2016-10" db="EMBL/GenBank/DDBJ databases">
        <authorList>
            <person name="Varghese N."/>
        </authorList>
    </citation>
    <scope>NUCLEOTIDE SEQUENCE [LARGE SCALE GENOMIC DNA]</scope>
    <source>
        <strain evidence="4">DSM 45096 / BCRC 16803 / CGMCC 4.1857 / CIP 109030 / JCM 12277 / KCTC 19219 / NBRC 100920 / 33214</strain>
    </source>
</reference>
<feature type="signal peptide" evidence="2">
    <location>
        <begin position="1"/>
        <end position="22"/>
    </location>
</feature>
<feature type="chain" id="PRO_5038436008" evidence="2">
    <location>
        <begin position="23"/>
        <end position="67"/>
    </location>
</feature>
<dbReference type="AlphaFoldDB" id="A0A1H8AUW3"/>